<comment type="caution">
    <text evidence="2">The sequence shown here is derived from an EMBL/GenBank/DDBJ whole genome shotgun (WGS) entry which is preliminary data.</text>
</comment>
<gene>
    <name evidence="2" type="ORF">QN277_010330</name>
</gene>
<dbReference type="AlphaFoldDB" id="A0AAE1M8T2"/>
<feature type="chain" id="PRO_5041980548" description="Secreted protein" evidence="1">
    <location>
        <begin position="23"/>
        <end position="90"/>
    </location>
</feature>
<reference evidence="2" key="1">
    <citation type="submission" date="2023-10" db="EMBL/GenBank/DDBJ databases">
        <title>Chromosome-level genome of the transformable northern wattle, Acacia crassicarpa.</title>
        <authorList>
            <person name="Massaro I."/>
            <person name="Sinha N.R."/>
            <person name="Poethig S."/>
            <person name="Leichty A.R."/>
        </authorList>
    </citation>
    <scope>NUCLEOTIDE SEQUENCE</scope>
    <source>
        <strain evidence="2">Acra3RX</strain>
        <tissue evidence="2">Leaf</tissue>
    </source>
</reference>
<keyword evidence="1" id="KW-0732">Signal</keyword>
<dbReference type="EMBL" id="JAWXYG010000015">
    <property type="protein sequence ID" value="KAK4253688.1"/>
    <property type="molecule type" value="Genomic_DNA"/>
</dbReference>
<organism evidence="2 3">
    <name type="scientific">Acacia crassicarpa</name>
    <name type="common">northern wattle</name>
    <dbReference type="NCBI Taxonomy" id="499986"/>
    <lineage>
        <taxon>Eukaryota</taxon>
        <taxon>Viridiplantae</taxon>
        <taxon>Streptophyta</taxon>
        <taxon>Embryophyta</taxon>
        <taxon>Tracheophyta</taxon>
        <taxon>Spermatophyta</taxon>
        <taxon>Magnoliopsida</taxon>
        <taxon>eudicotyledons</taxon>
        <taxon>Gunneridae</taxon>
        <taxon>Pentapetalae</taxon>
        <taxon>rosids</taxon>
        <taxon>fabids</taxon>
        <taxon>Fabales</taxon>
        <taxon>Fabaceae</taxon>
        <taxon>Caesalpinioideae</taxon>
        <taxon>mimosoid clade</taxon>
        <taxon>Acacieae</taxon>
        <taxon>Acacia</taxon>
    </lineage>
</organism>
<name>A0AAE1M8T2_9FABA</name>
<evidence type="ECO:0000256" key="1">
    <source>
        <dbReference type="SAM" id="SignalP"/>
    </source>
</evidence>
<sequence>MNFRKISSTFLLPASSCSTLLALSLSANLHRRRFCWFSVRPDLALSDKPNLRCFFWFSASSSFSVRPDLVITDKLGHFMVDEEEASVMVV</sequence>
<evidence type="ECO:0000313" key="2">
    <source>
        <dbReference type="EMBL" id="KAK4253688.1"/>
    </source>
</evidence>
<dbReference type="Proteomes" id="UP001293593">
    <property type="component" value="Unassembled WGS sequence"/>
</dbReference>
<evidence type="ECO:0000313" key="3">
    <source>
        <dbReference type="Proteomes" id="UP001293593"/>
    </source>
</evidence>
<protein>
    <recommendedName>
        <fullName evidence="4">Secreted protein</fullName>
    </recommendedName>
</protein>
<keyword evidence="3" id="KW-1185">Reference proteome</keyword>
<feature type="signal peptide" evidence="1">
    <location>
        <begin position="1"/>
        <end position="22"/>
    </location>
</feature>
<accession>A0AAE1M8T2</accession>
<proteinExistence type="predicted"/>
<evidence type="ECO:0008006" key="4">
    <source>
        <dbReference type="Google" id="ProtNLM"/>
    </source>
</evidence>